<name>A0AAD8R8B0_LOLMU</name>
<evidence type="ECO:0000313" key="3">
    <source>
        <dbReference type="EMBL" id="KAK1616725.1"/>
    </source>
</evidence>
<dbReference type="AlphaFoldDB" id="A0AAD8R8B0"/>
<dbReference type="Pfam" id="PF04195">
    <property type="entry name" value="Transposase_28"/>
    <property type="match status" value="1"/>
</dbReference>
<protein>
    <recommendedName>
        <fullName evidence="2">Transposase (putative) gypsy type domain-containing protein</fullName>
    </recommendedName>
</protein>
<keyword evidence="4" id="KW-1185">Reference proteome</keyword>
<sequence>MPPRKLTRHSTPESKMAAEDLGNLEWERSKISEDINMLKKLGISGKQDALRFPKEESYPAPPMQYRVSFVDHLIRGLSTPIHDFLRGLLFMYGLQLHHLTPNSILHISIFITLCESFLGVQPNWSLWKRIFLCRRNGSSSVAYNIGGVVICVRPDVEYFDVKFPDSVQGWRKKWLYIREENHGSVEDNIPPFDGAEKICRRRSWDAEATDAEKAATEALMTRIHELQNTRGQELSGIQITAYFLRIRVQPLQARKNPLWMYAGDKDVDRLSTDLSVKDLEKLVRKISSLNKKDNVPTSCGVTPYSATNALPQVIYWSCDCSSLPPLPEGGEVEERAFVTDDNQGVSRPKSEAAGSRKFPASSEKDAEAEATSSTRSPPSAASPRSKRKKDEDVDSGTSKAGAARAEETAPDARKKALDLYEAALISS</sequence>
<feature type="compositionally biased region" description="Low complexity" evidence="1">
    <location>
        <begin position="370"/>
        <end position="383"/>
    </location>
</feature>
<evidence type="ECO:0000256" key="1">
    <source>
        <dbReference type="SAM" id="MobiDB-lite"/>
    </source>
</evidence>
<evidence type="ECO:0000259" key="2">
    <source>
        <dbReference type="Pfam" id="PF04195"/>
    </source>
</evidence>
<comment type="caution">
    <text evidence="3">The sequence shown here is derived from an EMBL/GenBank/DDBJ whole genome shotgun (WGS) entry which is preliminary data.</text>
</comment>
<dbReference type="PANTHER" id="PTHR33026:SF7">
    <property type="entry name" value="OS03G0100275 PROTEIN"/>
    <property type="match status" value="1"/>
</dbReference>
<dbReference type="PANTHER" id="PTHR33026">
    <property type="entry name" value="OS06G0360600 PROTEIN"/>
    <property type="match status" value="1"/>
</dbReference>
<reference evidence="3" key="1">
    <citation type="submission" date="2023-07" db="EMBL/GenBank/DDBJ databases">
        <title>A chromosome-level genome assembly of Lolium multiflorum.</title>
        <authorList>
            <person name="Chen Y."/>
            <person name="Copetti D."/>
            <person name="Kolliker R."/>
            <person name="Studer B."/>
        </authorList>
    </citation>
    <scope>NUCLEOTIDE SEQUENCE</scope>
    <source>
        <strain evidence="3">02402/16</strain>
        <tissue evidence="3">Leaf</tissue>
    </source>
</reference>
<feature type="region of interest" description="Disordered" evidence="1">
    <location>
        <begin position="338"/>
        <end position="413"/>
    </location>
</feature>
<feature type="compositionally biased region" description="Basic and acidic residues" evidence="1">
    <location>
        <begin position="404"/>
        <end position="413"/>
    </location>
</feature>
<dbReference type="EMBL" id="JAUUTY010000006">
    <property type="protein sequence ID" value="KAK1616725.1"/>
    <property type="molecule type" value="Genomic_DNA"/>
</dbReference>
<accession>A0AAD8R8B0</accession>
<dbReference type="Proteomes" id="UP001231189">
    <property type="component" value="Unassembled WGS sequence"/>
</dbReference>
<feature type="domain" description="Transposase (putative) gypsy type" evidence="2">
    <location>
        <begin position="68"/>
        <end position="134"/>
    </location>
</feature>
<organism evidence="3 4">
    <name type="scientific">Lolium multiflorum</name>
    <name type="common">Italian ryegrass</name>
    <name type="synonym">Lolium perenne subsp. multiflorum</name>
    <dbReference type="NCBI Taxonomy" id="4521"/>
    <lineage>
        <taxon>Eukaryota</taxon>
        <taxon>Viridiplantae</taxon>
        <taxon>Streptophyta</taxon>
        <taxon>Embryophyta</taxon>
        <taxon>Tracheophyta</taxon>
        <taxon>Spermatophyta</taxon>
        <taxon>Magnoliopsida</taxon>
        <taxon>Liliopsida</taxon>
        <taxon>Poales</taxon>
        <taxon>Poaceae</taxon>
        <taxon>BOP clade</taxon>
        <taxon>Pooideae</taxon>
        <taxon>Poodae</taxon>
        <taxon>Poeae</taxon>
        <taxon>Poeae Chloroplast Group 2 (Poeae type)</taxon>
        <taxon>Loliodinae</taxon>
        <taxon>Loliinae</taxon>
        <taxon>Lolium</taxon>
    </lineage>
</organism>
<proteinExistence type="predicted"/>
<dbReference type="InterPro" id="IPR007321">
    <property type="entry name" value="Transposase_28"/>
</dbReference>
<gene>
    <name evidence="3" type="ORF">QYE76_022242</name>
</gene>
<evidence type="ECO:0000313" key="4">
    <source>
        <dbReference type="Proteomes" id="UP001231189"/>
    </source>
</evidence>